<evidence type="ECO:0000256" key="3">
    <source>
        <dbReference type="ARBA" id="ARBA00038471"/>
    </source>
</evidence>
<dbReference type="Proteomes" id="UP001165190">
    <property type="component" value="Unassembled WGS sequence"/>
</dbReference>
<dbReference type="PANTHER" id="PTHR35357:SF17">
    <property type="entry name" value="PECTINESTERASE INHIBITOR 12"/>
    <property type="match status" value="1"/>
</dbReference>
<comment type="caution">
    <text evidence="6">The sequence shown here is derived from an EMBL/GenBank/DDBJ whole genome shotgun (WGS) entry which is preliminary data.</text>
</comment>
<evidence type="ECO:0000313" key="7">
    <source>
        <dbReference type="Proteomes" id="UP001165190"/>
    </source>
</evidence>
<proteinExistence type="inferred from homology"/>
<name>A0A9W7GQN0_HIBTR</name>
<keyword evidence="1 4" id="KW-0732">Signal</keyword>
<accession>A0A9W7GQN0</accession>
<organism evidence="6 7">
    <name type="scientific">Hibiscus trionum</name>
    <name type="common">Flower of an hour</name>
    <dbReference type="NCBI Taxonomy" id="183268"/>
    <lineage>
        <taxon>Eukaryota</taxon>
        <taxon>Viridiplantae</taxon>
        <taxon>Streptophyta</taxon>
        <taxon>Embryophyta</taxon>
        <taxon>Tracheophyta</taxon>
        <taxon>Spermatophyta</taxon>
        <taxon>Magnoliopsida</taxon>
        <taxon>eudicotyledons</taxon>
        <taxon>Gunneridae</taxon>
        <taxon>Pentapetalae</taxon>
        <taxon>rosids</taxon>
        <taxon>malvids</taxon>
        <taxon>Malvales</taxon>
        <taxon>Malvaceae</taxon>
        <taxon>Malvoideae</taxon>
        <taxon>Hibiscus</taxon>
    </lineage>
</organism>
<protein>
    <recommendedName>
        <fullName evidence="5">Pectinesterase inhibitor domain-containing protein</fullName>
    </recommendedName>
</protein>
<dbReference type="PANTHER" id="PTHR35357">
    <property type="entry name" value="OS02G0537100 PROTEIN"/>
    <property type="match status" value="1"/>
</dbReference>
<feature type="chain" id="PRO_5040806011" description="Pectinesterase inhibitor domain-containing protein" evidence="4">
    <location>
        <begin position="22"/>
        <end position="179"/>
    </location>
</feature>
<evidence type="ECO:0000256" key="1">
    <source>
        <dbReference type="ARBA" id="ARBA00022729"/>
    </source>
</evidence>
<dbReference type="EMBL" id="BSYR01000002">
    <property type="protein sequence ID" value="GMI63937.1"/>
    <property type="molecule type" value="Genomic_DNA"/>
</dbReference>
<keyword evidence="7" id="KW-1185">Reference proteome</keyword>
<dbReference type="GO" id="GO:0004857">
    <property type="term" value="F:enzyme inhibitor activity"/>
    <property type="evidence" value="ECO:0007669"/>
    <property type="project" value="InterPro"/>
</dbReference>
<dbReference type="OrthoDB" id="1915198at2759"/>
<keyword evidence="2" id="KW-1015">Disulfide bond</keyword>
<dbReference type="InterPro" id="IPR034088">
    <property type="entry name" value="Pla_a_1-like"/>
</dbReference>
<dbReference type="AlphaFoldDB" id="A0A9W7GQN0"/>
<feature type="signal peptide" evidence="4">
    <location>
        <begin position="1"/>
        <end position="21"/>
    </location>
</feature>
<dbReference type="Pfam" id="PF04043">
    <property type="entry name" value="PMEI"/>
    <property type="match status" value="1"/>
</dbReference>
<evidence type="ECO:0000256" key="4">
    <source>
        <dbReference type="SAM" id="SignalP"/>
    </source>
</evidence>
<sequence>MKNSLVSAIVFFYLLIVSVRSDVLSDSCRKAAKGNPIIKFDFCVSFLKENPKAKSATGVADLVEVVIETAISNAKSIGSIISKILSNNSLGQYVRSCLEDCSELYTDAGSDLSRGEQAFEGKDYGMANTVVSAAMEAAVTCEDQFKEKKGVVSPLTKENKVFFQLTAISLAFINMVQKL</sequence>
<dbReference type="CDD" id="cd15795">
    <property type="entry name" value="PMEI-Pla_a_1_like"/>
    <property type="match status" value="1"/>
</dbReference>
<gene>
    <name evidence="6" type="ORF">HRI_000063000</name>
</gene>
<dbReference type="NCBIfam" id="TIGR01614">
    <property type="entry name" value="PME_inhib"/>
    <property type="match status" value="1"/>
</dbReference>
<evidence type="ECO:0000256" key="2">
    <source>
        <dbReference type="ARBA" id="ARBA00023157"/>
    </source>
</evidence>
<dbReference type="InterPro" id="IPR035513">
    <property type="entry name" value="Invertase/methylesterase_inhib"/>
</dbReference>
<dbReference type="GO" id="GO:0005576">
    <property type="term" value="C:extracellular region"/>
    <property type="evidence" value="ECO:0007669"/>
    <property type="project" value="UniProtKB-ARBA"/>
</dbReference>
<dbReference type="Gene3D" id="1.20.140.40">
    <property type="entry name" value="Invertase/pectin methylesterase inhibitor family protein"/>
    <property type="match status" value="1"/>
</dbReference>
<comment type="similarity">
    <text evidence="3">Belongs to the PMEI family.</text>
</comment>
<evidence type="ECO:0000259" key="5">
    <source>
        <dbReference type="SMART" id="SM00856"/>
    </source>
</evidence>
<evidence type="ECO:0000313" key="6">
    <source>
        <dbReference type="EMBL" id="GMI63937.1"/>
    </source>
</evidence>
<dbReference type="SMART" id="SM00856">
    <property type="entry name" value="PMEI"/>
    <property type="match status" value="1"/>
</dbReference>
<feature type="domain" description="Pectinesterase inhibitor" evidence="5">
    <location>
        <begin position="19"/>
        <end position="172"/>
    </location>
</feature>
<dbReference type="FunFam" id="1.20.140.40:FF:000002">
    <property type="entry name" value="Putative invertase inhibitor"/>
    <property type="match status" value="1"/>
</dbReference>
<reference evidence="6" key="1">
    <citation type="submission" date="2023-05" db="EMBL/GenBank/DDBJ databases">
        <title>Genome and transcriptome analyses reveal genes involved in the formation of fine ridges on petal epidermal cells in Hibiscus trionum.</title>
        <authorList>
            <person name="Koshimizu S."/>
            <person name="Masuda S."/>
            <person name="Ishii T."/>
            <person name="Shirasu K."/>
            <person name="Hoshino A."/>
            <person name="Arita M."/>
        </authorList>
    </citation>
    <scope>NUCLEOTIDE SEQUENCE</scope>
    <source>
        <strain evidence="6">Hamamatsu line</strain>
    </source>
</reference>
<dbReference type="SUPFAM" id="SSF101148">
    <property type="entry name" value="Plant invertase/pectin methylesterase inhibitor"/>
    <property type="match status" value="1"/>
</dbReference>
<dbReference type="InterPro" id="IPR006501">
    <property type="entry name" value="Pectinesterase_inhib_dom"/>
</dbReference>